<reference evidence="2" key="1">
    <citation type="submission" date="2016-03" db="EMBL/GenBank/DDBJ databases">
        <title>Updated assembly of Pseudogymnoascus destructans, the fungus causing white-nose syndrome of bats.</title>
        <authorList>
            <person name="Palmer J.M."/>
            <person name="Drees K.P."/>
            <person name="Foster J.T."/>
            <person name="Lindner D.L."/>
        </authorList>
    </citation>
    <scope>NUCLEOTIDE SEQUENCE [LARGE SCALE GENOMIC DNA]</scope>
    <source>
        <strain evidence="2">20631-21</strain>
    </source>
</reference>
<dbReference type="RefSeq" id="XP_024322741.1">
    <property type="nucleotide sequence ID" value="XM_024468462.1"/>
</dbReference>
<feature type="region of interest" description="Disordered" evidence="1">
    <location>
        <begin position="1"/>
        <end position="25"/>
    </location>
</feature>
<dbReference type="Proteomes" id="UP000077154">
    <property type="component" value="Unassembled WGS sequence"/>
</dbReference>
<dbReference type="AlphaFoldDB" id="A0A177A7L5"/>
<evidence type="ECO:0000256" key="1">
    <source>
        <dbReference type="SAM" id="MobiDB-lite"/>
    </source>
</evidence>
<accession>A0A177A7L5</accession>
<evidence type="ECO:0000313" key="2">
    <source>
        <dbReference type="EMBL" id="OAF57452.1"/>
    </source>
</evidence>
<sequence length="103" mass="11999">MSRRLRPRREKEREKSCESKNHESHVMRGTNVESVDMLLHYSTNPVDIQIDGWSCGESPNVFFLASQITITTIILYYFRMEKREVGRGAGGGLWNWNTWGVLH</sequence>
<organism evidence="2">
    <name type="scientific">Pseudogymnoascus destructans</name>
    <dbReference type="NCBI Taxonomy" id="655981"/>
    <lineage>
        <taxon>Eukaryota</taxon>
        <taxon>Fungi</taxon>
        <taxon>Dikarya</taxon>
        <taxon>Ascomycota</taxon>
        <taxon>Pezizomycotina</taxon>
        <taxon>Leotiomycetes</taxon>
        <taxon>Thelebolales</taxon>
        <taxon>Thelebolaceae</taxon>
        <taxon>Pseudogymnoascus</taxon>
    </lineage>
</organism>
<proteinExistence type="predicted"/>
<feature type="compositionally biased region" description="Basic and acidic residues" evidence="1">
    <location>
        <begin position="9"/>
        <end position="25"/>
    </location>
</feature>
<dbReference type="EMBL" id="KV441400">
    <property type="protein sequence ID" value="OAF57452.1"/>
    <property type="molecule type" value="Genomic_DNA"/>
</dbReference>
<name>A0A177A7L5_9PEZI</name>
<gene>
    <name evidence="2" type="ORF">VC83_04834</name>
</gene>
<protein>
    <submittedName>
        <fullName evidence="2">Uncharacterized protein</fullName>
    </submittedName>
</protein>
<dbReference type="GeneID" id="36287904"/>